<feature type="compositionally biased region" description="Polar residues" evidence="1">
    <location>
        <begin position="1"/>
        <end position="18"/>
    </location>
</feature>
<dbReference type="Proteomes" id="UP000887574">
    <property type="component" value="Unplaced"/>
</dbReference>
<proteinExistence type="predicted"/>
<protein>
    <submittedName>
        <fullName evidence="4">Uncharacterized protein</fullName>
    </submittedName>
</protein>
<feature type="transmembrane region" description="Helical" evidence="2">
    <location>
        <begin position="180"/>
        <end position="198"/>
    </location>
</feature>
<feature type="region of interest" description="Disordered" evidence="1">
    <location>
        <begin position="1"/>
        <end position="27"/>
    </location>
</feature>
<evidence type="ECO:0000313" key="4">
    <source>
        <dbReference type="WBParaSite" id="jg1271"/>
    </source>
</evidence>
<dbReference type="PANTHER" id="PTHR19346">
    <property type="entry name" value="SUGAR PHOSPHATE TRANSPORTER DOMAIN-CONTAINING PROTEIN"/>
    <property type="match status" value="1"/>
</dbReference>
<dbReference type="WBParaSite" id="jg1271">
    <property type="protein sequence ID" value="jg1271"/>
    <property type="gene ID" value="jg1271"/>
</dbReference>
<feature type="transmembrane region" description="Helical" evidence="2">
    <location>
        <begin position="35"/>
        <end position="55"/>
    </location>
</feature>
<feature type="transmembrane region" description="Helical" evidence="2">
    <location>
        <begin position="204"/>
        <end position="225"/>
    </location>
</feature>
<name>A0A915CVV4_9BILA</name>
<feature type="transmembrane region" description="Helical" evidence="2">
    <location>
        <begin position="146"/>
        <end position="173"/>
    </location>
</feature>
<dbReference type="SUPFAM" id="SSF103481">
    <property type="entry name" value="Multidrug resistance efflux transporter EmrE"/>
    <property type="match status" value="1"/>
</dbReference>
<dbReference type="InterPro" id="IPR037185">
    <property type="entry name" value="EmrE-like"/>
</dbReference>
<feature type="transmembrane region" description="Helical" evidence="2">
    <location>
        <begin position="76"/>
        <end position="95"/>
    </location>
</feature>
<accession>A0A915CVV4</accession>
<evidence type="ECO:0000256" key="2">
    <source>
        <dbReference type="SAM" id="Phobius"/>
    </source>
</evidence>
<evidence type="ECO:0000256" key="1">
    <source>
        <dbReference type="SAM" id="MobiDB-lite"/>
    </source>
</evidence>
<dbReference type="Gene3D" id="1.10.3730.20">
    <property type="match status" value="1"/>
</dbReference>
<dbReference type="InterPro" id="IPR026505">
    <property type="entry name" value="Solute_c_fam_35_mem_F3/F4"/>
</dbReference>
<dbReference type="PANTHER" id="PTHR19346:SF4">
    <property type="entry name" value="SUGAR PHOSPHATE TRANSPORTER DOMAIN-CONTAINING PROTEIN"/>
    <property type="match status" value="1"/>
</dbReference>
<reference evidence="4" key="1">
    <citation type="submission" date="2022-11" db="UniProtKB">
        <authorList>
            <consortium name="WormBaseParasite"/>
        </authorList>
    </citation>
    <scope>IDENTIFICATION</scope>
</reference>
<keyword evidence="2" id="KW-1133">Transmembrane helix</keyword>
<organism evidence="3 4">
    <name type="scientific">Ditylenchus dipsaci</name>
    <dbReference type="NCBI Taxonomy" id="166011"/>
    <lineage>
        <taxon>Eukaryota</taxon>
        <taxon>Metazoa</taxon>
        <taxon>Ecdysozoa</taxon>
        <taxon>Nematoda</taxon>
        <taxon>Chromadorea</taxon>
        <taxon>Rhabditida</taxon>
        <taxon>Tylenchina</taxon>
        <taxon>Tylenchomorpha</taxon>
        <taxon>Sphaerularioidea</taxon>
        <taxon>Anguinidae</taxon>
        <taxon>Anguininae</taxon>
        <taxon>Ditylenchus</taxon>
    </lineage>
</organism>
<keyword evidence="2" id="KW-0812">Transmembrane</keyword>
<keyword evidence="2" id="KW-0472">Membrane</keyword>
<dbReference type="AlphaFoldDB" id="A0A915CVV4"/>
<sequence>MASGTKNPTNRDYQAVNTQEEKEENDEKPTACGKLFLHASITFAISLATGLSWACGRQFTKTALNIDATRFYAPYFLVWFNTCFMSICYPVFIIYNKTFNGISVGESHLEASKVFGQDGLNLSSFLRRTTLFLVLWMAPNYTYSHALGYISASAAFCIVSSNVAIVCVLGWIILKTKFSLLQSIAAIFAVLGVTVISADKEFAGNAFGIALAIFCAFSSALYKVLFKLIIGNASLGRCPCL</sequence>
<evidence type="ECO:0000313" key="3">
    <source>
        <dbReference type="Proteomes" id="UP000887574"/>
    </source>
</evidence>
<keyword evidence="3" id="KW-1185">Reference proteome</keyword>